<evidence type="ECO:0000256" key="2">
    <source>
        <dbReference type="ARBA" id="ARBA00022451"/>
    </source>
</evidence>
<dbReference type="Pfam" id="PF00129">
    <property type="entry name" value="MHC_I"/>
    <property type="match status" value="1"/>
</dbReference>
<dbReference type="GO" id="GO:0002474">
    <property type="term" value="P:antigen processing and presentation of peptide antigen via MHC class I"/>
    <property type="evidence" value="ECO:0007669"/>
    <property type="project" value="UniProtKB-KW"/>
</dbReference>
<dbReference type="InterPro" id="IPR007110">
    <property type="entry name" value="Ig-like_dom"/>
</dbReference>
<keyword evidence="8" id="KW-1015">Disulfide bond</keyword>
<comment type="similarity">
    <text evidence="10">Belongs to the MHC class I family.</text>
</comment>
<evidence type="ECO:0000256" key="4">
    <source>
        <dbReference type="ARBA" id="ARBA00022729"/>
    </source>
</evidence>
<dbReference type="AlphaFoldDB" id="A0A7K4JM62"/>
<keyword evidence="2" id="KW-0490">MHC I</keyword>
<dbReference type="SUPFAM" id="SSF48726">
    <property type="entry name" value="Immunoglobulin"/>
    <property type="match status" value="1"/>
</dbReference>
<sequence length="173" mass="19965">RYGCGLLGDGSISGFYQSLYDGKDFITIDVDTMMFIVWDTVTEISKVNWDANGVEAEWWKHFLENTCIEWLRKYLSYGQAMLERKEWPMVHVSGKEVQGILTLRCHVYGFCPWSITVNWLKDGEVRDQDTERGSIAPNSNGIYYTLASIHICPEEKHKYQCRVEHTSLAEPGL</sequence>
<evidence type="ECO:0000256" key="8">
    <source>
        <dbReference type="ARBA" id="ARBA00023157"/>
    </source>
</evidence>
<dbReference type="InterPro" id="IPR011162">
    <property type="entry name" value="MHC_I/II-like_Ag-recog"/>
</dbReference>
<dbReference type="InterPro" id="IPR013783">
    <property type="entry name" value="Ig-like_fold"/>
</dbReference>
<accession>A0A7K4JM62</accession>
<protein>
    <submittedName>
        <fullName evidence="12">HA1F protein</fullName>
    </submittedName>
</protein>
<dbReference type="InterPro" id="IPR037055">
    <property type="entry name" value="MHC_I-like_Ag-recog_sf"/>
</dbReference>
<comment type="caution">
    <text evidence="12">The sequence shown here is derived from an EMBL/GenBank/DDBJ whole genome shotgun (WGS) entry which is preliminary data.</text>
</comment>
<keyword evidence="6" id="KW-1133">Transmembrane helix</keyword>
<feature type="domain" description="Ig-like" evidence="11">
    <location>
        <begin position="94"/>
        <end position="173"/>
    </location>
</feature>
<dbReference type="SMART" id="SM00407">
    <property type="entry name" value="IGc1"/>
    <property type="match status" value="1"/>
</dbReference>
<dbReference type="SUPFAM" id="SSF54452">
    <property type="entry name" value="MHC antigen-recognition domain"/>
    <property type="match status" value="1"/>
</dbReference>
<gene>
    <name evidence="12" type="primary">Ha1f_1</name>
    <name evidence="12" type="ORF">GEOCAL_R14501</name>
</gene>
<evidence type="ECO:0000256" key="3">
    <source>
        <dbReference type="ARBA" id="ARBA00022692"/>
    </source>
</evidence>
<feature type="non-terminal residue" evidence="12">
    <location>
        <position position="173"/>
    </location>
</feature>
<dbReference type="InterPro" id="IPR001039">
    <property type="entry name" value="MHC_I_a_a1/a2"/>
</dbReference>
<evidence type="ECO:0000259" key="11">
    <source>
        <dbReference type="PROSITE" id="PS50835"/>
    </source>
</evidence>
<dbReference type="InterPro" id="IPR050208">
    <property type="entry name" value="MHC_class-I_related"/>
</dbReference>
<organism evidence="12 13">
    <name type="scientific">Geococcyx californianus</name>
    <name type="common">Greater roadrunner</name>
    <name type="synonym">Saurothera californiana</name>
    <dbReference type="NCBI Taxonomy" id="8947"/>
    <lineage>
        <taxon>Eukaryota</taxon>
        <taxon>Metazoa</taxon>
        <taxon>Chordata</taxon>
        <taxon>Craniata</taxon>
        <taxon>Vertebrata</taxon>
        <taxon>Euteleostomi</taxon>
        <taxon>Archelosauria</taxon>
        <taxon>Archosauria</taxon>
        <taxon>Dinosauria</taxon>
        <taxon>Saurischia</taxon>
        <taxon>Theropoda</taxon>
        <taxon>Coelurosauria</taxon>
        <taxon>Aves</taxon>
        <taxon>Neognathae</taxon>
        <taxon>Neoaves</taxon>
        <taxon>Otidimorphae</taxon>
        <taxon>Cuculiformes</taxon>
        <taxon>Neomorphidae</taxon>
        <taxon>Geococcyx</taxon>
    </lineage>
</organism>
<keyword evidence="5" id="KW-0391">Immunity</keyword>
<evidence type="ECO:0000313" key="13">
    <source>
        <dbReference type="Proteomes" id="UP000531151"/>
    </source>
</evidence>
<dbReference type="GO" id="GO:0005615">
    <property type="term" value="C:extracellular space"/>
    <property type="evidence" value="ECO:0007669"/>
    <property type="project" value="TreeGrafter"/>
</dbReference>
<keyword evidence="4" id="KW-0732">Signal</keyword>
<dbReference type="PROSITE" id="PS50835">
    <property type="entry name" value="IG_LIKE"/>
    <property type="match status" value="1"/>
</dbReference>
<dbReference type="PANTHER" id="PTHR16675:SF242">
    <property type="entry name" value="MAJOR HISTOCOMPATIBILITY COMPLEX CLASS I-RELATED GENE PROTEIN"/>
    <property type="match status" value="1"/>
</dbReference>
<evidence type="ECO:0000256" key="7">
    <source>
        <dbReference type="ARBA" id="ARBA00023136"/>
    </source>
</evidence>
<dbReference type="Gene3D" id="2.60.40.10">
    <property type="entry name" value="Immunoglobulins"/>
    <property type="match status" value="1"/>
</dbReference>
<dbReference type="PROSITE" id="PS00290">
    <property type="entry name" value="IG_MHC"/>
    <property type="match status" value="1"/>
</dbReference>
<keyword evidence="7" id="KW-0472">Membrane</keyword>
<dbReference type="GO" id="GO:0042612">
    <property type="term" value="C:MHC class I protein complex"/>
    <property type="evidence" value="ECO:0007669"/>
    <property type="project" value="UniProtKB-KW"/>
</dbReference>
<dbReference type="Pfam" id="PF07654">
    <property type="entry name" value="C1-set"/>
    <property type="match status" value="1"/>
</dbReference>
<dbReference type="PRINTS" id="PR01638">
    <property type="entry name" value="MHCCLASSI"/>
</dbReference>
<keyword evidence="3" id="KW-0812">Transmembrane</keyword>
<evidence type="ECO:0000256" key="10">
    <source>
        <dbReference type="RuleBase" id="RU004439"/>
    </source>
</evidence>
<dbReference type="FunFam" id="2.60.40.10:FF:000204">
    <property type="entry name" value="Major histocompatibility complex, class I-related protein"/>
    <property type="match status" value="1"/>
</dbReference>
<evidence type="ECO:0000256" key="5">
    <source>
        <dbReference type="ARBA" id="ARBA00022859"/>
    </source>
</evidence>
<dbReference type="InterPro" id="IPR003597">
    <property type="entry name" value="Ig_C1-set"/>
</dbReference>
<keyword evidence="9" id="KW-0325">Glycoprotein</keyword>
<comment type="subcellular location">
    <subcellularLocation>
        <location evidence="1">Membrane</location>
        <topology evidence="1">Single-pass type I membrane protein</topology>
    </subcellularLocation>
</comment>
<evidence type="ECO:0000313" key="12">
    <source>
        <dbReference type="EMBL" id="NWH66370.1"/>
    </source>
</evidence>
<evidence type="ECO:0000256" key="9">
    <source>
        <dbReference type="ARBA" id="ARBA00023180"/>
    </source>
</evidence>
<reference evidence="12 13" key="1">
    <citation type="submission" date="2019-09" db="EMBL/GenBank/DDBJ databases">
        <title>Bird 10,000 Genomes (B10K) Project - Family phase.</title>
        <authorList>
            <person name="Zhang G."/>
        </authorList>
    </citation>
    <scope>NUCLEOTIDE SEQUENCE [LARGE SCALE GENOMIC DNA]</scope>
    <source>
        <strain evidence="12">B10K-CU-031-07</strain>
        <tissue evidence="12">Muscle</tissue>
    </source>
</reference>
<proteinExistence type="inferred from homology"/>
<dbReference type="GO" id="GO:0009897">
    <property type="term" value="C:external side of plasma membrane"/>
    <property type="evidence" value="ECO:0007669"/>
    <property type="project" value="TreeGrafter"/>
</dbReference>
<dbReference type="Proteomes" id="UP000531151">
    <property type="component" value="Unassembled WGS sequence"/>
</dbReference>
<keyword evidence="13" id="KW-1185">Reference proteome</keyword>
<dbReference type="PANTHER" id="PTHR16675">
    <property type="entry name" value="MHC CLASS I-RELATED"/>
    <property type="match status" value="1"/>
</dbReference>
<feature type="non-terminal residue" evidence="12">
    <location>
        <position position="1"/>
    </location>
</feature>
<dbReference type="InterPro" id="IPR036179">
    <property type="entry name" value="Ig-like_dom_sf"/>
</dbReference>
<dbReference type="Gene3D" id="3.30.500.10">
    <property type="entry name" value="MHC class I-like antigen recognition-like"/>
    <property type="match status" value="1"/>
</dbReference>
<dbReference type="InterPro" id="IPR003006">
    <property type="entry name" value="Ig/MHC_CS"/>
</dbReference>
<dbReference type="OrthoDB" id="8936120at2759"/>
<dbReference type="InterPro" id="IPR011161">
    <property type="entry name" value="MHC_I-like_Ag-recog"/>
</dbReference>
<name>A0A7K4JM62_GEOCA</name>
<evidence type="ECO:0000256" key="1">
    <source>
        <dbReference type="ARBA" id="ARBA00004479"/>
    </source>
</evidence>
<dbReference type="EMBL" id="VWPV01030611">
    <property type="protein sequence ID" value="NWH66370.1"/>
    <property type="molecule type" value="Genomic_DNA"/>
</dbReference>
<evidence type="ECO:0000256" key="6">
    <source>
        <dbReference type="ARBA" id="ARBA00022989"/>
    </source>
</evidence>
<dbReference type="GO" id="GO:0006955">
    <property type="term" value="P:immune response"/>
    <property type="evidence" value="ECO:0007669"/>
    <property type="project" value="TreeGrafter"/>
</dbReference>